<dbReference type="InterPro" id="IPR036915">
    <property type="entry name" value="Cyclin-like_sf"/>
</dbReference>
<dbReference type="GeneID" id="111251646"/>
<dbReference type="SUPFAM" id="SSF47954">
    <property type="entry name" value="Cyclin-like"/>
    <property type="match status" value="1"/>
</dbReference>
<dbReference type="PANTHER" id="PTHR15615">
    <property type="match status" value="1"/>
</dbReference>
<dbReference type="Pfam" id="PF08613">
    <property type="entry name" value="Cyclin"/>
    <property type="match status" value="1"/>
</dbReference>
<evidence type="ECO:0000256" key="1">
    <source>
        <dbReference type="ARBA" id="ARBA00038508"/>
    </source>
</evidence>
<comment type="similarity">
    <text evidence="1">Belongs to the CNPPD1 family.</text>
</comment>
<dbReference type="OrthoDB" id="244495at2759"/>
<dbReference type="GO" id="GO:0000307">
    <property type="term" value="C:cyclin-dependent protein kinase holoenzyme complex"/>
    <property type="evidence" value="ECO:0007669"/>
    <property type="project" value="TreeGrafter"/>
</dbReference>
<organism evidence="3 4">
    <name type="scientific">Varroa destructor</name>
    <name type="common">Honeybee mite</name>
    <dbReference type="NCBI Taxonomy" id="109461"/>
    <lineage>
        <taxon>Eukaryota</taxon>
        <taxon>Metazoa</taxon>
        <taxon>Ecdysozoa</taxon>
        <taxon>Arthropoda</taxon>
        <taxon>Chelicerata</taxon>
        <taxon>Arachnida</taxon>
        <taxon>Acari</taxon>
        <taxon>Parasitiformes</taxon>
        <taxon>Mesostigmata</taxon>
        <taxon>Gamasina</taxon>
        <taxon>Dermanyssoidea</taxon>
        <taxon>Varroidae</taxon>
        <taxon>Varroa</taxon>
    </lineage>
</organism>
<proteinExistence type="inferred from homology"/>
<reference evidence="3" key="1">
    <citation type="submission" date="2021-01" db="UniProtKB">
        <authorList>
            <consortium name="EnsemblMetazoa"/>
        </authorList>
    </citation>
    <scope>IDENTIFICATION</scope>
</reference>
<dbReference type="AlphaFoldDB" id="A0A7M7MBH8"/>
<dbReference type="Proteomes" id="UP000594260">
    <property type="component" value="Unplaced"/>
</dbReference>
<dbReference type="GO" id="GO:0019901">
    <property type="term" value="F:protein kinase binding"/>
    <property type="evidence" value="ECO:0007669"/>
    <property type="project" value="InterPro"/>
</dbReference>
<dbReference type="InParanoid" id="A0A7M7MBH8"/>
<accession>A0A7M7MBH8</accession>
<protein>
    <recommendedName>
        <fullName evidence="2">Protein CNPPD1</fullName>
    </recommendedName>
</protein>
<dbReference type="RefSeq" id="XP_022664139.1">
    <property type="nucleotide sequence ID" value="XM_022808404.1"/>
</dbReference>
<keyword evidence="4" id="KW-1185">Reference proteome</keyword>
<evidence type="ECO:0000256" key="2">
    <source>
        <dbReference type="ARBA" id="ARBA00040808"/>
    </source>
</evidence>
<dbReference type="EnsemblMetazoa" id="XM_022808404">
    <property type="protein sequence ID" value="XP_022664139"/>
    <property type="gene ID" value="LOC111251646"/>
</dbReference>
<evidence type="ECO:0000313" key="4">
    <source>
        <dbReference type="Proteomes" id="UP000594260"/>
    </source>
</evidence>
<evidence type="ECO:0000313" key="3">
    <source>
        <dbReference type="EnsemblMetazoa" id="XP_022664139"/>
    </source>
</evidence>
<dbReference type="CDD" id="cd20557">
    <property type="entry name" value="CYCLIN_ScPCL1-like"/>
    <property type="match status" value="1"/>
</dbReference>
<dbReference type="InterPro" id="IPR013922">
    <property type="entry name" value="Cyclin_PHO80-like"/>
</dbReference>
<sequence>MGGGSRESPHDSDARHQVSGAPDEDEIFCDFQLFDEHGNQAERFRKTFYYGELPWYSERPSLALTSLALEFFVRSLPPPDELRYLDMDYASRVMRNACVTPASVVLAMVYADRLRTYNPQYLAKTNSCDLFLVSMMVASKFLYDDGVEDEVYNDAWAKAADLEVSALNREERRFLGAINWNLFVRPAEYGTVLKDIEQRIALRELAKRQHYMPTSTTFPSQISNATYTELQVLASNPRTLAAIYNILCDYVLKVATVSLVGYCACLLTVAASVAVVHLISLVAKPPTVTPRTTTAPTSRTDNINCTGTTVRIGLNPQRVLTTRPGCAATALTPVLSVPAYSGLLLEHQKELRSVLRGDTTPHLVNDKSHKANESEPEATMDSYAVSNNTMCCLQNLVSCLVTDGLHISGTTQIRTEMTTLDIRFWELLKRVKMSTQLKGFARPYGVVSFSGDIVFA</sequence>
<dbReference type="PANTHER" id="PTHR15615:SF108">
    <property type="entry name" value="PROTEIN CNPPD1"/>
    <property type="match status" value="1"/>
</dbReference>
<name>A0A7M7MBH8_VARDE</name>
<dbReference type="GO" id="GO:0016538">
    <property type="term" value="F:cyclin-dependent protein serine/threonine kinase regulator activity"/>
    <property type="evidence" value="ECO:0007669"/>
    <property type="project" value="TreeGrafter"/>
</dbReference>
<dbReference type="KEGG" id="vde:111251646"/>
<dbReference type="GO" id="GO:0005634">
    <property type="term" value="C:nucleus"/>
    <property type="evidence" value="ECO:0007669"/>
    <property type="project" value="TreeGrafter"/>
</dbReference>
<dbReference type="Gene3D" id="1.10.472.10">
    <property type="entry name" value="Cyclin-like"/>
    <property type="match status" value="1"/>
</dbReference>